<evidence type="ECO:0000259" key="1">
    <source>
        <dbReference type="PROSITE" id="PS51078"/>
    </source>
</evidence>
<dbReference type="Proteomes" id="UP000325811">
    <property type="component" value="Chromosome I"/>
</dbReference>
<protein>
    <recommendedName>
        <fullName evidence="1">IclR-ED domain-containing protein</fullName>
    </recommendedName>
</protein>
<keyword evidence="3" id="KW-1185">Reference proteome</keyword>
<dbReference type="RefSeq" id="WP_165185574.1">
    <property type="nucleotide sequence ID" value="NZ_LR699553.1"/>
</dbReference>
<name>A0A5Q4Z1X4_9BURK</name>
<dbReference type="PROSITE" id="PS51078">
    <property type="entry name" value="ICLR_ED"/>
    <property type="match status" value="1"/>
</dbReference>
<accession>A0A5Q4Z1X4</accession>
<organism evidence="2 3">
    <name type="scientific">Paraburkholderia dioscoreae</name>
    <dbReference type="NCBI Taxonomy" id="2604047"/>
    <lineage>
        <taxon>Bacteria</taxon>
        <taxon>Pseudomonadati</taxon>
        <taxon>Pseudomonadota</taxon>
        <taxon>Betaproteobacteria</taxon>
        <taxon>Burkholderiales</taxon>
        <taxon>Burkholderiaceae</taxon>
        <taxon>Paraburkholderia</taxon>
    </lineage>
</organism>
<evidence type="ECO:0000313" key="3">
    <source>
        <dbReference type="Proteomes" id="UP000325811"/>
    </source>
</evidence>
<gene>
    <name evidence="2" type="ORF">PDMSB3_1598</name>
</gene>
<dbReference type="KEGG" id="pdio:PDMSB3_1598"/>
<feature type="domain" description="IclR-ED" evidence="1">
    <location>
        <begin position="1"/>
        <end position="110"/>
    </location>
</feature>
<dbReference type="SUPFAM" id="SSF55781">
    <property type="entry name" value="GAF domain-like"/>
    <property type="match status" value="1"/>
</dbReference>
<dbReference type="EMBL" id="LR699553">
    <property type="protein sequence ID" value="VVD28054.1"/>
    <property type="molecule type" value="Genomic_DNA"/>
</dbReference>
<dbReference type="AlphaFoldDB" id="A0A5Q4Z1X4"/>
<evidence type="ECO:0000313" key="2">
    <source>
        <dbReference type="EMBL" id="VVD28054.1"/>
    </source>
</evidence>
<dbReference type="InterPro" id="IPR014757">
    <property type="entry name" value="Tscrpt_reg_IclR_C"/>
</dbReference>
<dbReference type="Gene3D" id="3.30.450.40">
    <property type="match status" value="1"/>
</dbReference>
<sequence length="141" mass="15007">MFRLDSRHSTLGRVRAGELLPMARGAAGKVLSAFRNGVTSESHESMIFISFGERDPSCAALAAPVFGPEGQIAGALSLSGPLKRFTATAVKKMSVPLLAAAQTATQSLGGQSSQRVRVRRLRGASARNQHKALILREVRSH</sequence>
<dbReference type="InterPro" id="IPR029016">
    <property type="entry name" value="GAF-like_dom_sf"/>
</dbReference>
<proteinExistence type="predicted"/>
<dbReference type="Pfam" id="PF01614">
    <property type="entry name" value="IclR_C"/>
    <property type="match status" value="1"/>
</dbReference>
<reference evidence="2 3" key="1">
    <citation type="submission" date="2019-08" db="EMBL/GenBank/DDBJ databases">
        <authorList>
            <person name="Herpell B J."/>
        </authorList>
    </citation>
    <scope>NUCLEOTIDE SEQUENCE [LARGE SCALE GENOMIC DNA]</scope>
    <source>
        <strain evidence="3">Msb3</strain>
    </source>
</reference>